<dbReference type="Proteomes" id="UP000294850">
    <property type="component" value="Unassembled WGS sequence"/>
</dbReference>
<gene>
    <name evidence="2" type="ORF">E0F88_02325</name>
</gene>
<feature type="transmembrane region" description="Helical" evidence="1">
    <location>
        <begin position="186"/>
        <end position="207"/>
    </location>
</feature>
<feature type="transmembrane region" description="Helical" evidence="1">
    <location>
        <begin position="285"/>
        <end position="304"/>
    </location>
</feature>
<keyword evidence="1" id="KW-0472">Membrane</keyword>
<proteinExistence type="predicted"/>
<feature type="transmembrane region" description="Helical" evidence="1">
    <location>
        <begin position="92"/>
        <end position="114"/>
    </location>
</feature>
<dbReference type="OrthoDB" id="933191at2"/>
<evidence type="ECO:0000313" key="2">
    <source>
        <dbReference type="EMBL" id="TDE18396.1"/>
    </source>
</evidence>
<evidence type="ECO:0000313" key="3">
    <source>
        <dbReference type="Proteomes" id="UP000294850"/>
    </source>
</evidence>
<feature type="transmembrane region" description="Helical" evidence="1">
    <location>
        <begin position="213"/>
        <end position="235"/>
    </location>
</feature>
<dbReference type="EMBL" id="SMFL01000001">
    <property type="protein sequence ID" value="TDE18396.1"/>
    <property type="molecule type" value="Genomic_DNA"/>
</dbReference>
<feature type="transmembrane region" description="Helical" evidence="1">
    <location>
        <begin position="126"/>
        <end position="148"/>
    </location>
</feature>
<feature type="transmembrane region" description="Helical" evidence="1">
    <location>
        <begin position="316"/>
        <end position="349"/>
    </location>
</feature>
<dbReference type="RefSeq" id="WP_131956261.1">
    <property type="nucleotide sequence ID" value="NZ_SMFL01000001.1"/>
</dbReference>
<evidence type="ECO:0000256" key="1">
    <source>
        <dbReference type="SAM" id="Phobius"/>
    </source>
</evidence>
<reference evidence="2 3" key="1">
    <citation type="submission" date="2019-03" db="EMBL/GenBank/DDBJ databases">
        <title>Dyadobacter AR-3-6 sp. nov., isolated from arctic soil.</title>
        <authorList>
            <person name="Chaudhary D.K."/>
        </authorList>
    </citation>
    <scope>NUCLEOTIDE SEQUENCE [LARGE SCALE GENOMIC DNA]</scope>
    <source>
        <strain evidence="2 3">AR-3-6</strain>
    </source>
</reference>
<dbReference type="AlphaFoldDB" id="A0A4R5DV23"/>
<keyword evidence="1" id="KW-0812">Transmembrane</keyword>
<comment type="caution">
    <text evidence="2">The sequence shown here is derived from an EMBL/GenBank/DDBJ whole genome shotgun (WGS) entry which is preliminary data.</text>
</comment>
<name>A0A4R5DV23_9BACT</name>
<protein>
    <submittedName>
        <fullName evidence="2">Uncharacterized protein</fullName>
    </submittedName>
</protein>
<organism evidence="2 3">
    <name type="scientific">Dyadobacter psychrotolerans</name>
    <dbReference type="NCBI Taxonomy" id="2541721"/>
    <lineage>
        <taxon>Bacteria</taxon>
        <taxon>Pseudomonadati</taxon>
        <taxon>Bacteroidota</taxon>
        <taxon>Cytophagia</taxon>
        <taxon>Cytophagales</taxon>
        <taxon>Spirosomataceae</taxon>
        <taxon>Dyadobacter</taxon>
    </lineage>
</organism>
<accession>A0A4R5DV23</accession>
<feature type="transmembrane region" description="Helical" evidence="1">
    <location>
        <begin position="50"/>
        <end position="72"/>
    </location>
</feature>
<sequence length="358" mass="41983">MKTILISTVSEFFKQRAGMFFVLIGILFGFLSGREHHAFAAFFLTDRFGMFYLFAVWILYTVFCIHFLINLWKQPAYHFVYQTRLWSGTSRFLRFGIVALGFLQPLLYYGIYMLSVALQDKLLGRVWPIFLVYTVLILGIIIGTEWRIRNPRLFVNKKQTISTWQIPRPNSWIYWSLEWLVREKGVTLLVCKTGSALVFVCTLIYYQTDTYDLRLPAVGLSLAYLLNIGLSFELFQWESVVWLWNRSLPLSINKRFGRMLLIHALVILPETLICFRYNVLTFSEIVQLYCLGLSILLLFHTYLYKKNGLLEDTMQPVLIEFVVLTLLILYKIPVLLIAVSGAFYSWFVFQKWYSGQKG</sequence>
<keyword evidence="1" id="KW-1133">Transmembrane helix</keyword>
<keyword evidence="3" id="KW-1185">Reference proteome</keyword>
<feature type="transmembrane region" description="Helical" evidence="1">
    <location>
        <begin position="256"/>
        <end position="279"/>
    </location>
</feature>